<evidence type="ECO:0000256" key="2">
    <source>
        <dbReference type="PROSITE-ProRule" id="PRU00708"/>
    </source>
</evidence>
<dbReference type="Pfam" id="PF13041">
    <property type="entry name" value="PPR_2"/>
    <property type="match status" value="3"/>
</dbReference>
<dbReference type="FunFam" id="1.25.40.10:FF:000285">
    <property type="entry name" value="Pentatricopeptide repeat-containing protein, chloroplastic"/>
    <property type="match status" value="1"/>
</dbReference>
<dbReference type="HOGENOM" id="CLU_002706_15_6_1"/>
<feature type="repeat" description="PPR" evidence="2">
    <location>
        <begin position="430"/>
        <end position="464"/>
    </location>
</feature>
<dbReference type="InterPro" id="IPR050421">
    <property type="entry name" value="PPR"/>
</dbReference>
<keyword evidence="1" id="KW-0677">Repeat</keyword>
<accession>D8SQB9</accession>
<feature type="repeat" description="PPR" evidence="2">
    <location>
        <begin position="125"/>
        <end position="159"/>
    </location>
</feature>
<gene>
    <name evidence="3" type="ORF">SELMODRAFT_122489</name>
</gene>
<dbReference type="Pfam" id="PF01535">
    <property type="entry name" value="PPR"/>
    <property type="match status" value="4"/>
</dbReference>
<dbReference type="InterPro" id="IPR011990">
    <property type="entry name" value="TPR-like_helical_dom_sf"/>
</dbReference>
<dbReference type="Gramene" id="EFJ13372">
    <property type="protein sequence ID" value="EFJ13372"/>
    <property type="gene ID" value="SELMODRAFT_122489"/>
</dbReference>
<evidence type="ECO:0000313" key="3">
    <source>
        <dbReference type="EMBL" id="EFJ13372.1"/>
    </source>
</evidence>
<dbReference type="FunFam" id="1.25.40.10:FF:000158">
    <property type="entry name" value="pentatricopeptide repeat-containing protein At2g33680"/>
    <property type="match status" value="1"/>
</dbReference>
<sequence length="589" mass="64163">MYGRCGSIIDARAVFQEIWTRNVFSWTLMTAAYIQNGHMELALRLLQEMDLDGSSRPDSFVFANSVRACAALQDLATARALHDRIFATGLLHSDTLLQNSLVNLYSKCGSLADAIRVFDEISNKDLVSWNSMLRAHVENGEPLKALKLHQRMELEGVWNEADDITLLCLVQACADLGSLTVARELDTRITRSRAMAAKMANGLVSMYAKCGSLEDAEDVFEDLPSSSKSVVAWTCLIDGYAQAGRGKDALRAYRRMELEGVKPDTVAFVAVLGGCDLSSDIRKIHSSVQEAGLEMTIGVATALTNAYGRCHEVDAARKIFDAMPEKNVVTWNSMVAAYSQHGLFAGEALNLHWQMNVLGVVPDEFTYLSVLGACSSLRNVEQGRETHARILERSLETNMSLACALVTMYGECGCLESAKAIFDGMASTRDVVAWTSMIGASSRCKDGRRTVELFREMSLAGVNPNEVSLTCLLNACSHLGMMDEAKSYFSSMAQDYSISATVEHLRCLVDLLARSGKLDEAEFLVLSKVSPEDGRLEKSDASVALTILLSGCRMHGDAPTSVRAATACLNWEPNEASSYLLVAQICGAA</sequence>
<feature type="repeat" description="PPR" evidence="2">
    <location>
        <begin position="327"/>
        <end position="362"/>
    </location>
</feature>
<dbReference type="PROSITE" id="PS51375">
    <property type="entry name" value="PPR"/>
    <property type="match status" value="5"/>
</dbReference>
<dbReference type="AlphaFoldDB" id="D8SQB9"/>
<name>D8SQB9_SELML</name>
<proteinExistence type="predicted"/>
<dbReference type="eggNOG" id="KOG4197">
    <property type="taxonomic scope" value="Eukaryota"/>
</dbReference>
<dbReference type="GO" id="GO:0048731">
    <property type="term" value="P:system development"/>
    <property type="evidence" value="ECO:0007669"/>
    <property type="project" value="UniProtKB-ARBA"/>
</dbReference>
<organism evidence="4">
    <name type="scientific">Selaginella moellendorffii</name>
    <name type="common">Spikemoss</name>
    <dbReference type="NCBI Taxonomy" id="88036"/>
    <lineage>
        <taxon>Eukaryota</taxon>
        <taxon>Viridiplantae</taxon>
        <taxon>Streptophyta</taxon>
        <taxon>Embryophyta</taxon>
        <taxon>Tracheophyta</taxon>
        <taxon>Lycopodiopsida</taxon>
        <taxon>Selaginellales</taxon>
        <taxon>Selaginellaceae</taxon>
        <taxon>Selaginella</taxon>
    </lineage>
</organism>
<dbReference type="GO" id="GO:0003723">
    <property type="term" value="F:RNA binding"/>
    <property type="evidence" value="ECO:0000318"/>
    <property type="project" value="GO_Central"/>
</dbReference>
<dbReference type="GO" id="GO:0009451">
    <property type="term" value="P:RNA modification"/>
    <property type="evidence" value="ECO:0000318"/>
    <property type="project" value="GO_Central"/>
</dbReference>
<evidence type="ECO:0000313" key="4">
    <source>
        <dbReference type="Proteomes" id="UP000001514"/>
    </source>
</evidence>
<reference evidence="3 4" key="1">
    <citation type="journal article" date="2011" name="Science">
        <title>The Selaginella genome identifies genetic changes associated with the evolution of vascular plants.</title>
        <authorList>
            <person name="Banks J.A."/>
            <person name="Nishiyama T."/>
            <person name="Hasebe M."/>
            <person name="Bowman J.L."/>
            <person name="Gribskov M."/>
            <person name="dePamphilis C."/>
            <person name="Albert V.A."/>
            <person name="Aono N."/>
            <person name="Aoyama T."/>
            <person name="Ambrose B.A."/>
            <person name="Ashton N.W."/>
            <person name="Axtell M.J."/>
            <person name="Barker E."/>
            <person name="Barker M.S."/>
            <person name="Bennetzen J.L."/>
            <person name="Bonawitz N.D."/>
            <person name="Chapple C."/>
            <person name="Cheng C."/>
            <person name="Correa L.G."/>
            <person name="Dacre M."/>
            <person name="DeBarry J."/>
            <person name="Dreyer I."/>
            <person name="Elias M."/>
            <person name="Engstrom E.M."/>
            <person name="Estelle M."/>
            <person name="Feng L."/>
            <person name="Finet C."/>
            <person name="Floyd S.K."/>
            <person name="Frommer W.B."/>
            <person name="Fujita T."/>
            <person name="Gramzow L."/>
            <person name="Gutensohn M."/>
            <person name="Harholt J."/>
            <person name="Hattori M."/>
            <person name="Heyl A."/>
            <person name="Hirai T."/>
            <person name="Hiwatashi Y."/>
            <person name="Ishikawa M."/>
            <person name="Iwata M."/>
            <person name="Karol K.G."/>
            <person name="Koehler B."/>
            <person name="Kolukisaoglu U."/>
            <person name="Kubo M."/>
            <person name="Kurata T."/>
            <person name="Lalonde S."/>
            <person name="Li K."/>
            <person name="Li Y."/>
            <person name="Litt A."/>
            <person name="Lyons E."/>
            <person name="Manning G."/>
            <person name="Maruyama T."/>
            <person name="Michael T.P."/>
            <person name="Mikami K."/>
            <person name="Miyazaki S."/>
            <person name="Morinaga S."/>
            <person name="Murata T."/>
            <person name="Mueller-Roeber B."/>
            <person name="Nelson D.R."/>
            <person name="Obara M."/>
            <person name="Oguri Y."/>
            <person name="Olmstead R.G."/>
            <person name="Onodera N."/>
            <person name="Petersen B.L."/>
            <person name="Pils B."/>
            <person name="Prigge M."/>
            <person name="Rensing S.A."/>
            <person name="Riano-Pachon D.M."/>
            <person name="Roberts A.W."/>
            <person name="Sato Y."/>
            <person name="Scheller H.V."/>
            <person name="Schulz B."/>
            <person name="Schulz C."/>
            <person name="Shakirov E.V."/>
            <person name="Shibagaki N."/>
            <person name="Shinohara N."/>
            <person name="Shippen D.E."/>
            <person name="Soerensen I."/>
            <person name="Sotooka R."/>
            <person name="Sugimoto N."/>
            <person name="Sugita M."/>
            <person name="Sumikawa N."/>
            <person name="Tanurdzic M."/>
            <person name="Theissen G."/>
            <person name="Ulvskov P."/>
            <person name="Wakazuki S."/>
            <person name="Weng J.K."/>
            <person name="Willats W.W."/>
            <person name="Wipf D."/>
            <person name="Wolf P.G."/>
            <person name="Yang L."/>
            <person name="Zimmer A.D."/>
            <person name="Zhu Q."/>
            <person name="Mitros T."/>
            <person name="Hellsten U."/>
            <person name="Loque D."/>
            <person name="Otillar R."/>
            <person name="Salamov A."/>
            <person name="Schmutz J."/>
            <person name="Shapiro H."/>
            <person name="Lindquist E."/>
            <person name="Lucas S."/>
            <person name="Rokhsar D."/>
            <person name="Grigoriev I.V."/>
        </authorList>
    </citation>
    <scope>NUCLEOTIDE SEQUENCE [LARGE SCALE GENOMIC DNA]</scope>
</reference>
<dbReference type="Proteomes" id="UP000001514">
    <property type="component" value="Unassembled WGS sequence"/>
</dbReference>
<dbReference type="InParanoid" id="D8SQB9"/>
<keyword evidence="4" id="KW-1185">Reference proteome</keyword>
<dbReference type="Gene3D" id="1.25.40.10">
    <property type="entry name" value="Tetratricopeptide repeat domain"/>
    <property type="match status" value="5"/>
</dbReference>
<dbReference type="PANTHER" id="PTHR47928:SF190">
    <property type="entry name" value="PENTACOTRIPEPTIDE-REPEAT REGION OF PRORP DOMAIN-CONTAINING PROTEIN"/>
    <property type="match status" value="1"/>
</dbReference>
<feature type="repeat" description="PPR" evidence="2">
    <location>
        <begin position="22"/>
        <end position="56"/>
    </location>
</feature>
<dbReference type="NCBIfam" id="TIGR00756">
    <property type="entry name" value="PPR"/>
    <property type="match status" value="3"/>
</dbReference>
<dbReference type="PANTHER" id="PTHR47928">
    <property type="entry name" value="REPEAT-CONTAINING PROTEIN, PUTATIVE-RELATED"/>
    <property type="match status" value="1"/>
</dbReference>
<evidence type="ECO:0000256" key="1">
    <source>
        <dbReference type="ARBA" id="ARBA00022737"/>
    </source>
</evidence>
<dbReference type="EMBL" id="GL377633">
    <property type="protein sequence ID" value="EFJ13372.1"/>
    <property type="molecule type" value="Genomic_DNA"/>
</dbReference>
<protein>
    <recommendedName>
        <fullName evidence="5">Pentacotripeptide-repeat region of PRORP domain-containing protein</fullName>
    </recommendedName>
</protein>
<dbReference type="STRING" id="88036.D8SQB9"/>
<evidence type="ECO:0008006" key="5">
    <source>
        <dbReference type="Google" id="ProtNLM"/>
    </source>
</evidence>
<dbReference type="InterPro" id="IPR002885">
    <property type="entry name" value="PPR_rpt"/>
</dbReference>
<dbReference type="KEGG" id="smo:SELMODRAFT_122489"/>
<feature type="repeat" description="PPR" evidence="2">
    <location>
        <begin position="229"/>
        <end position="263"/>
    </location>
</feature>